<dbReference type="EMBL" id="JNBS01000441">
    <property type="protein sequence ID" value="OQS05590.1"/>
    <property type="molecule type" value="Genomic_DNA"/>
</dbReference>
<dbReference type="PANTHER" id="PTHR45783">
    <property type="entry name" value="KINESIN LIGHT CHAIN"/>
    <property type="match status" value="1"/>
</dbReference>
<name>A0A1W0A6D3_9STRA</name>
<organism evidence="10 11">
    <name type="scientific">Thraustotheca clavata</name>
    <dbReference type="NCBI Taxonomy" id="74557"/>
    <lineage>
        <taxon>Eukaryota</taxon>
        <taxon>Sar</taxon>
        <taxon>Stramenopiles</taxon>
        <taxon>Oomycota</taxon>
        <taxon>Saprolegniomycetes</taxon>
        <taxon>Saprolegniales</taxon>
        <taxon>Achlyaceae</taxon>
        <taxon>Thraustotheca</taxon>
    </lineage>
</organism>
<sequence>MATSWPLGVTLSFLDEFIASHGGVDAFRNLTTRQVNINFLLPLTATSKLSLVDQLTISCPSVQPARWYVSHAWPYMFLDVIESLHLFFSDKPSQEAIVWFDLFCNSQHTNTDFNSLTSIICRAITSIQRVVMVLLPWDRPIPLTRAWCVYEVYMTVNTASEFQVAMTQQETDRFADNVSVDAFFDMLAHVKSEASDSYDPQDKIQIAKVIENTIGFKNMDTMVFRVFENWMTSTLTTKISISNGPTQSIWQFKLGSLYQVQGKYDLAETMFVNCVAARKLVLGEEHPDTLSALSHMASLYKAQGKYAQAESILEQCSQVLSRLKLHDSPLGLVVADTLAGTVQCQGKYAEAETLYLQCLAEKKRIMGERHTSTMLTMGNLASLYQAQGKYEAAKPFYELCVACSIATVGDDNPNTITLKNNLAANLNYLHDYQAAEALYVQCLSDGERILGKDHPSTLTTMNNLAANYYHQHKLDVAEALYEKCIAASKLVLGEAHPHTLSAMNNLAALLKDAQKYEAAEALYKECVEMNTKTMGPAHPSTLTSMNNLACLYERQGKLNEAVTLLVPVLERRRQVLPGDHPSLLNSIRELGLLYEKLHDFTSSEPLLIEYVAIQTRRVGPHHNDTILRKRSLAEHYCKIKNPQAAETLLLECVEGAKITYGVDAPETIKLTNKLEAFYLDQITKSLELKEWADMAQYIASITSFGKTNPLSETTRKEVESLRLQMPMGTPRRVVKSLA</sequence>
<dbReference type="SMART" id="SM00028">
    <property type="entry name" value="TPR"/>
    <property type="match status" value="6"/>
</dbReference>
<keyword evidence="9" id="KW-0206">Cytoskeleton</keyword>
<comment type="caution">
    <text evidence="10">The sequence shown here is derived from an EMBL/GenBank/DDBJ whole genome shotgun (WGS) entry which is preliminary data.</text>
</comment>
<dbReference type="PRINTS" id="PR00381">
    <property type="entry name" value="KINESINLIGHT"/>
</dbReference>
<dbReference type="PANTHER" id="PTHR45783:SF3">
    <property type="entry name" value="KINESIN LIGHT CHAIN"/>
    <property type="match status" value="1"/>
</dbReference>
<dbReference type="GO" id="GO:0007018">
    <property type="term" value="P:microtubule-based movement"/>
    <property type="evidence" value="ECO:0007669"/>
    <property type="project" value="TreeGrafter"/>
</dbReference>
<keyword evidence="7" id="KW-0175">Coiled coil</keyword>
<reference evidence="10 11" key="1">
    <citation type="journal article" date="2014" name="Genome Biol. Evol.">
        <title>The secreted proteins of Achlya hypogyna and Thraustotheca clavata identify the ancestral oomycete secretome and reveal gene acquisitions by horizontal gene transfer.</title>
        <authorList>
            <person name="Misner I."/>
            <person name="Blouin N."/>
            <person name="Leonard G."/>
            <person name="Richards T.A."/>
            <person name="Lane C.E."/>
        </authorList>
    </citation>
    <scope>NUCLEOTIDE SEQUENCE [LARGE SCALE GENOMIC DNA]</scope>
    <source>
        <strain evidence="10 11">ATCC 34112</strain>
    </source>
</reference>
<dbReference type="OrthoDB" id="77131at2759"/>
<keyword evidence="8" id="KW-0505">Motor protein</keyword>
<evidence type="ECO:0000256" key="4">
    <source>
        <dbReference type="ARBA" id="ARBA00022701"/>
    </source>
</evidence>
<dbReference type="GO" id="GO:0005737">
    <property type="term" value="C:cytoplasm"/>
    <property type="evidence" value="ECO:0007669"/>
    <property type="project" value="TreeGrafter"/>
</dbReference>
<dbReference type="InterPro" id="IPR002151">
    <property type="entry name" value="Kinesin_light"/>
</dbReference>
<dbReference type="Gene3D" id="1.25.40.10">
    <property type="entry name" value="Tetratricopeptide repeat domain"/>
    <property type="match status" value="3"/>
</dbReference>
<keyword evidence="6" id="KW-0802">TPR repeat</keyword>
<evidence type="ECO:0000256" key="8">
    <source>
        <dbReference type="ARBA" id="ARBA00023175"/>
    </source>
</evidence>
<comment type="subcellular location">
    <subcellularLocation>
        <location evidence="1">Cytoplasm</location>
        <location evidence="1">Cytoskeleton</location>
    </subcellularLocation>
</comment>
<dbReference type="STRING" id="74557.A0A1W0A6D3"/>
<dbReference type="InterPro" id="IPR011990">
    <property type="entry name" value="TPR-like_helical_dom_sf"/>
</dbReference>
<dbReference type="GO" id="GO:0019894">
    <property type="term" value="F:kinesin binding"/>
    <property type="evidence" value="ECO:0007669"/>
    <property type="project" value="TreeGrafter"/>
</dbReference>
<keyword evidence="3" id="KW-0963">Cytoplasm</keyword>
<evidence type="ECO:0000256" key="3">
    <source>
        <dbReference type="ARBA" id="ARBA00022490"/>
    </source>
</evidence>
<evidence type="ECO:0000256" key="1">
    <source>
        <dbReference type="ARBA" id="ARBA00004245"/>
    </source>
</evidence>
<dbReference type="Proteomes" id="UP000243217">
    <property type="component" value="Unassembled WGS sequence"/>
</dbReference>
<evidence type="ECO:0000256" key="6">
    <source>
        <dbReference type="ARBA" id="ARBA00022803"/>
    </source>
</evidence>
<dbReference type="SUPFAM" id="SSF48452">
    <property type="entry name" value="TPR-like"/>
    <property type="match status" value="3"/>
</dbReference>
<evidence type="ECO:0000256" key="2">
    <source>
        <dbReference type="ARBA" id="ARBA00009622"/>
    </source>
</evidence>
<keyword evidence="4" id="KW-0493">Microtubule</keyword>
<evidence type="ECO:0000256" key="9">
    <source>
        <dbReference type="ARBA" id="ARBA00023212"/>
    </source>
</evidence>
<evidence type="ECO:0000313" key="10">
    <source>
        <dbReference type="EMBL" id="OQS05590.1"/>
    </source>
</evidence>
<dbReference type="AlphaFoldDB" id="A0A1W0A6D3"/>
<dbReference type="InterPro" id="IPR019734">
    <property type="entry name" value="TPR_rpt"/>
</dbReference>
<accession>A0A1W0A6D3</accession>
<dbReference type="Pfam" id="PF13424">
    <property type="entry name" value="TPR_12"/>
    <property type="match status" value="4"/>
</dbReference>
<comment type="similarity">
    <text evidence="2">Belongs to the kinesin light chain family.</text>
</comment>
<proteinExistence type="inferred from homology"/>
<gene>
    <name evidence="10" type="ORF">THRCLA_20578</name>
</gene>
<protein>
    <submittedName>
        <fullName evidence="10">Uncharacterized protein</fullName>
    </submittedName>
</protein>
<evidence type="ECO:0000313" key="11">
    <source>
        <dbReference type="Proteomes" id="UP000243217"/>
    </source>
</evidence>
<evidence type="ECO:0000256" key="5">
    <source>
        <dbReference type="ARBA" id="ARBA00022737"/>
    </source>
</evidence>
<dbReference type="GO" id="GO:0005871">
    <property type="term" value="C:kinesin complex"/>
    <property type="evidence" value="ECO:0007669"/>
    <property type="project" value="InterPro"/>
</dbReference>
<keyword evidence="5" id="KW-0677">Repeat</keyword>
<evidence type="ECO:0000256" key="7">
    <source>
        <dbReference type="ARBA" id="ARBA00023054"/>
    </source>
</evidence>
<keyword evidence="11" id="KW-1185">Reference proteome</keyword>
<dbReference type="GO" id="GO:0005874">
    <property type="term" value="C:microtubule"/>
    <property type="evidence" value="ECO:0007669"/>
    <property type="project" value="UniProtKB-KW"/>
</dbReference>